<proteinExistence type="predicted"/>
<evidence type="ECO:0000313" key="1">
    <source>
        <dbReference type="EMBL" id="MTI24545.1"/>
    </source>
</evidence>
<dbReference type="EMBL" id="SMLW01000427">
    <property type="protein sequence ID" value="MTI24545.1"/>
    <property type="molecule type" value="Genomic_DNA"/>
</dbReference>
<protein>
    <recommendedName>
        <fullName evidence="3">Tetratricopeptide repeat protein</fullName>
    </recommendedName>
</protein>
<accession>A0ABW9RN08</accession>
<dbReference type="Proteomes" id="UP000798808">
    <property type="component" value="Unassembled WGS sequence"/>
</dbReference>
<evidence type="ECO:0000313" key="2">
    <source>
        <dbReference type="Proteomes" id="UP000798808"/>
    </source>
</evidence>
<comment type="caution">
    <text evidence="1">The sequence shown here is derived from an EMBL/GenBank/DDBJ whole genome shotgun (WGS) entry which is preliminary data.</text>
</comment>
<gene>
    <name evidence="1" type="ORF">E1163_06255</name>
</gene>
<reference evidence="1 2" key="1">
    <citation type="submission" date="2019-02" db="EMBL/GenBank/DDBJ databases">
        <authorList>
            <person name="Goldberg S.R."/>
            <person name="Haltli B.A."/>
            <person name="Correa H."/>
            <person name="Russell K.G."/>
        </authorList>
    </citation>
    <scope>NUCLEOTIDE SEQUENCE [LARGE SCALE GENOMIC DNA]</scope>
    <source>
        <strain evidence="1 2">JCM 16186</strain>
    </source>
</reference>
<keyword evidence="2" id="KW-1185">Reference proteome</keyword>
<evidence type="ECO:0008006" key="3">
    <source>
        <dbReference type="Google" id="ProtNLM"/>
    </source>
</evidence>
<name>A0ABW9RN08_9BACT</name>
<dbReference type="RefSeq" id="WP_155170587.1">
    <property type="nucleotide sequence ID" value="NZ_BAAAFL010000033.1"/>
</dbReference>
<sequence length="374" mass="43524">MDATQLETIEDLQKVVNYLMGANDTLVNKQLAFKAIQKAQFFKDLDLEFEARYEYMSQCTFLNFDEELIAQFPWFLNICDQHPGRFRYRSVLWSFKWVLDVIPEYHKVSLQQIDSLLQDFEARFKAFGAADKIIQHYYMKVYVKLGDEEKAQQAYEKYKQATSNHVLLDCKACQSDSLLNIFLMTKEYQALLNTAKPILDGKITCAEVPLLTYPKALMAAMRLEKWDLAEVYASKALRHLNKTVAFPVEYSQLLLFYTIKGDFVSARAILEQQFPLLLGRTSDYLHFHFYLSAALFLKAMEKSGNAAIKLHFNLKQPPFDIADKDGEYPTPDLSQWFSEQAAHRAGLLDGRNGNDFYMNYLEEIQEWTDQQLDK</sequence>
<organism evidence="1 2">
    <name type="scientific">Fulvivirga kasyanovii</name>
    <dbReference type="NCBI Taxonomy" id="396812"/>
    <lineage>
        <taxon>Bacteria</taxon>
        <taxon>Pseudomonadati</taxon>
        <taxon>Bacteroidota</taxon>
        <taxon>Cytophagia</taxon>
        <taxon>Cytophagales</taxon>
        <taxon>Fulvivirgaceae</taxon>
        <taxon>Fulvivirga</taxon>
    </lineage>
</organism>